<dbReference type="RefSeq" id="WP_407049497.1">
    <property type="nucleotide sequence ID" value="NZ_CP158568.1"/>
</dbReference>
<name>A0AAU7X8Z8_9HYPH</name>
<protein>
    <submittedName>
        <fullName evidence="1">Uncharacterized protein</fullName>
    </submittedName>
</protein>
<organism evidence="1">
    <name type="scientific">Methyloraptor flagellatus</name>
    <dbReference type="NCBI Taxonomy" id="3162530"/>
    <lineage>
        <taxon>Bacteria</taxon>
        <taxon>Pseudomonadati</taxon>
        <taxon>Pseudomonadota</taxon>
        <taxon>Alphaproteobacteria</taxon>
        <taxon>Hyphomicrobiales</taxon>
        <taxon>Ancalomicrobiaceae</taxon>
        <taxon>Methyloraptor</taxon>
    </lineage>
</organism>
<accession>A0AAU7X8Z8</accession>
<dbReference type="EMBL" id="CP158568">
    <property type="protein sequence ID" value="XBY44404.1"/>
    <property type="molecule type" value="Genomic_DNA"/>
</dbReference>
<dbReference type="AlphaFoldDB" id="A0AAU7X8Z8"/>
<reference evidence="1" key="1">
    <citation type="submission" date="2024-06" db="EMBL/GenBank/DDBJ databases">
        <title>Methylostella associata gen. nov., sp. nov., a novel Ancalomicrobiaceae-affiliated facultatively methylotrophic bacteria that feed on methanotrophs of the genus Methylococcus.</title>
        <authorList>
            <person name="Saltykova V."/>
            <person name="Danilova O.V."/>
            <person name="Oshkin I.Y."/>
            <person name="Belova S.E."/>
            <person name="Pimenov N.V."/>
            <person name="Dedysh S.N."/>
        </authorList>
    </citation>
    <scope>NUCLEOTIDE SEQUENCE</scope>
    <source>
        <strain evidence="1">S20</strain>
    </source>
</reference>
<gene>
    <name evidence="1" type="ORF">ABS361_20705</name>
</gene>
<evidence type="ECO:0000313" key="1">
    <source>
        <dbReference type="EMBL" id="XBY44404.1"/>
    </source>
</evidence>
<sequence>MRLPVALGAPIVALGVLIVALAPRPARAEDMPKALLPELIATEHALCRTSVGYGQRFVQFVDVRGDGRRGVLLDYSDAMCGGVPQSFCDGSGCLIRVYANDKGAWRKVYDGHARGWRVEKAEGKAALTIDGKRLGG</sequence>
<proteinExistence type="predicted"/>
<dbReference type="KEGG" id="mflg:ABS361_20705"/>